<dbReference type="NCBIfam" id="TIGR00180">
    <property type="entry name" value="parB_part"/>
    <property type="match status" value="1"/>
</dbReference>
<evidence type="ECO:0000256" key="4">
    <source>
        <dbReference type="ARBA" id="ARBA00023125"/>
    </source>
</evidence>
<accession>A0AAU7BZN0</accession>
<comment type="similarity">
    <text evidence="1">Belongs to the ParB family.</text>
</comment>
<dbReference type="CDD" id="cd16393">
    <property type="entry name" value="SPO0J_N"/>
    <property type="match status" value="1"/>
</dbReference>
<organism evidence="7">
    <name type="scientific">Rickettsia oklahomensis</name>
    <dbReference type="NCBI Taxonomy" id="3141789"/>
    <lineage>
        <taxon>Bacteria</taxon>
        <taxon>Pseudomonadati</taxon>
        <taxon>Pseudomonadota</taxon>
        <taxon>Alphaproteobacteria</taxon>
        <taxon>Rickettsiales</taxon>
        <taxon>Rickettsiaceae</taxon>
        <taxon>Rickettsieae</taxon>
        <taxon>Rickettsia</taxon>
        <taxon>belli group</taxon>
    </lineage>
</organism>
<dbReference type="AlphaFoldDB" id="A0AAU7BZN0"/>
<dbReference type="Pfam" id="PF02195">
    <property type="entry name" value="ParB_N"/>
    <property type="match status" value="1"/>
</dbReference>
<name>A0AAU7BZN0_9RICK</name>
<dbReference type="KEGG" id="rof:AAGW17_01835"/>
<keyword evidence="4" id="KW-0238">DNA-binding</keyword>
<dbReference type="GO" id="GO:0005694">
    <property type="term" value="C:chromosome"/>
    <property type="evidence" value="ECO:0007669"/>
    <property type="project" value="TreeGrafter"/>
</dbReference>
<dbReference type="SUPFAM" id="SSF109709">
    <property type="entry name" value="KorB DNA-binding domain-like"/>
    <property type="match status" value="1"/>
</dbReference>
<proteinExistence type="inferred from homology"/>
<sequence length="293" mass="33823">MAKNKGLGRGLSALLGEEVIPIESEKIQIINIDKIRPNENQPRKNFEYDKIKELADSILNNGLLQPIIIDNNFQIIAGERRWRACKLAKVLEIPVIVKNLDAKESMEVALIENIQRTDLTVMEEARGFKYLVENFNYTVEKLAERLGKSRSHIANLLRLNNLPQSIQDKVNKNILSMGQARCLINHEHAEVIADHIINNNLNVRQTEELVRQWYKNEYTKSHKNNTKVGKRFSKESTTDNDLELLVKVLSEKFGIKITIENYQLGGKLILHYNDLEELDLILLKLNAIWKNHQ</sequence>
<dbReference type="Pfam" id="PF17762">
    <property type="entry name" value="HTH_ParB"/>
    <property type="match status" value="1"/>
</dbReference>
<protein>
    <recommendedName>
        <fullName evidence="2">Probable chromosome-partitioning protein ParB</fullName>
    </recommendedName>
</protein>
<dbReference type="SMART" id="SM00470">
    <property type="entry name" value="ParB"/>
    <property type="match status" value="1"/>
</dbReference>
<dbReference type="InterPro" id="IPR036086">
    <property type="entry name" value="ParB/Sulfiredoxin_sf"/>
</dbReference>
<dbReference type="FunFam" id="3.90.1530.30:FF:000001">
    <property type="entry name" value="Chromosome partitioning protein ParB"/>
    <property type="match status" value="1"/>
</dbReference>
<dbReference type="EMBL" id="CP157197">
    <property type="protein sequence ID" value="XBG66613.1"/>
    <property type="molecule type" value="Genomic_DNA"/>
</dbReference>
<evidence type="ECO:0000256" key="2">
    <source>
        <dbReference type="ARBA" id="ARBA00022372"/>
    </source>
</evidence>
<dbReference type="InterPro" id="IPR004437">
    <property type="entry name" value="ParB/RepB/Spo0J"/>
</dbReference>
<dbReference type="PANTHER" id="PTHR33375">
    <property type="entry name" value="CHROMOSOME-PARTITIONING PROTEIN PARB-RELATED"/>
    <property type="match status" value="1"/>
</dbReference>
<dbReference type="InterPro" id="IPR050336">
    <property type="entry name" value="Chromosome_partition/occlusion"/>
</dbReference>
<evidence type="ECO:0000256" key="3">
    <source>
        <dbReference type="ARBA" id="ARBA00022829"/>
    </source>
</evidence>
<evidence type="ECO:0000256" key="5">
    <source>
        <dbReference type="ARBA" id="ARBA00025472"/>
    </source>
</evidence>
<dbReference type="GO" id="GO:0007059">
    <property type="term" value="P:chromosome segregation"/>
    <property type="evidence" value="ECO:0007669"/>
    <property type="project" value="UniProtKB-KW"/>
</dbReference>
<dbReference type="Gene3D" id="3.90.1530.30">
    <property type="match status" value="1"/>
</dbReference>
<feature type="domain" description="ParB-like N-terminal" evidence="6">
    <location>
        <begin position="28"/>
        <end position="114"/>
    </location>
</feature>
<comment type="function">
    <text evidence="5">Involved in chromosome partition. Localize to both poles of the predivisional cell following completion of DNA replication. Binds to the DNA origin of replication.</text>
</comment>
<dbReference type="Pfam" id="PF23552">
    <property type="entry name" value="ParB_C"/>
    <property type="match status" value="1"/>
</dbReference>
<dbReference type="FunFam" id="1.10.10.2830:FF:000001">
    <property type="entry name" value="Chromosome partitioning protein ParB"/>
    <property type="match status" value="1"/>
</dbReference>
<dbReference type="InterPro" id="IPR057240">
    <property type="entry name" value="ParB_dimer_C"/>
</dbReference>
<dbReference type="GO" id="GO:0045881">
    <property type="term" value="P:positive regulation of sporulation resulting in formation of a cellular spore"/>
    <property type="evidence" value="ECO:0007669"/>
    <property type="project" value="TreeGrafter"/>
</dbReference>
<dbReference type="RefSeq" id="WP_347939233.1">
    <property type="nucleotide sequence ID" value="NZ_CP157197.1"/>
</dbReference>
<reference evidence="7" key="1">
    <citation type="submission" date="2024-05" db="EMBL/GenBank/DDBJ databases">
        <title>Characterization of a novel Rickettsia species. (Rickettsia oklahomia sp. nov.) from Amblyomma americanum ticks.</title>
        <authorList>
            <person name="Korla P.K."/>
            <person name="Karounos M."/>
            <person name="Wilson J.M."/>
            <person name="Little S.E."/>
            <person name="Qurollo B.A."/>
        </authorList>
    </citation>
    <scope>NUCLEOTIDE SEQUENCE</scope>
    <source>
        <strain evidence="7">Oklahoma-10</strain>
    </source>
</reference>
<dbReference type="SUPFAM" id="SSF110849">
    <property type="entry name" value="ParB/Sulfiredoxin"/>
    <property type="match status" value="1"/>
</dbReference>
<evidence type="ECO:0000313" key="7">
    <source>
        <dbReference type="EMBL" id="XBG66613.1"/>
    </source>
</evidence>
<dbReference type="InterPro" id="IPR041468">
    <property type="entry name" value="HTH_ParB/Spo0J"/>
</dbReference>
<dbReference type="PANTHER" id="PTHR33375:SF1">
    <property type="entry name" value="CHROMOSOME-PARTITIONING PROTEIN PARB-RELATED"/>
    <property type="match status" value="1"/>
</dbReference>
<keyword evidence="3" id="KW-0159">Chromosome partition</keyword>
<evidence type="ECO:0000259" key="6">
    <source>
        <dbReference type="SMART" id="SM00470"/>
    </source>
</evidence>
<dbReference type="Gene3D" id="1.10.10.2830">
    <property type="match status" value="1"/>
</dbReference>
<dbReference type="GO" id="GO:0003677">
    <property type="term" value="F:DNA binding"/>
    <property type="evidence" value="ECO:0007669"/>
    <property type="project" value="UniProtKB-KW"/>
</dbReference>
<evidence type="ECO:0000256" key="1">
    <source>
        <dbReference type="ARBA" id="ARBA00006295"/>
    </source>
</evidence>
<dbReference type="InterPro" id="IPR003115">
    <property type="entry name" value="ParB_N"/>
</dbReference>
<gene>
    <name evidence="7" type="ORF">AAGW17_01835</name>
</gene>